<name>A0ABV9H968_9MICO</name>
<evidence type="ECO:0000313" key="1">
    <source>
        <dbReference type="EMBL" id="MFC4626894.1"/>
    </source>
</evidence>
<keyword evidence="2" id="KW-1185">Reference proteome</keyword>
<dbReference type="Proteomes" id="UP001596011">
    <property type="component" value="Unassembled WGS sequence"/>
</dbReference>
<protein>
    <submittedName>
        <fullName evidence="1">Uncharacterized protein</fullName>
    </submittedName>
</protein>
<evidence type="ECO:0000313" key="2">
    <source>
        <dbReference type="Proteomes" id="UP001596011"/>
    </source>
</evidence>
<proteinExistence type="predicted"/>
<accession>A0ABV9H968</accession>
<organism evidence="1 2">
    <name type="scientific">Promicromonospora alba</name>
    <dbReference type="NCBI Taxonomy" id="1616110"/>
    <lineage>
        <taxon>Bacteria</taxon>
        <taxon>Bacillati</taxon>
        <taxon>Actinomycetota</taxon>
        <taxon>Actinomycetes</taxon>
        <taxon>Micrococcales</taxon>
        <taxon>Promicromonosporaceae</taxon>
        <taxon>Promicromonospora</taxon>
    </lineage>
</organism>
<comment type="caution">
    <text evidence="1">The sequence shown here is derived from an EMBL/GenBank/DDBJ whole genome shotgun (WGS) entry which is preliminary data.</text>
</comment>
<reference evidence="2" key="1">
    <citation type="journal article" date="2019" name="Int. J. Syst. Evol. Microbiol.">
        <title>The Global Catalogue of Microorganisms (GCM) 10K type strain sequencing project: providing services to taxonomists for standard genome sequencing and annotation.</title>
        <authorList>
            <consortium name="The Broad Institute Genomics Platform"/>
            <consortium name="The Broad Institute Genome Sequencing Center for Infectious Disease"/>
            <person name="Wu L."/>
            <person name="Ma J."/>
        </authorList>
    </citation>
    <scope>NUCLEOTIDE SEQUENCE [LARGE SCALE GENOMIC DNA]</scope>
    <source>
        <strain evidence="2">CCUG 42722</strain>
    </source>
</reference>
<sequence>MLPTLIGTPPTCRTALEGSQVDDQQLRQQAEFDSLVACETAEHWVDIGAEILADDAGALVARLEELCESGGLRHAETPVCRSLS</sequence>
<gene>
    <name evidence="1" type="ORF">ACFO6V_01530</name>
</gene>
<dbReference type="RefSeq" id="WP_377131445.1">
    <property type="nucleotide sequence ID" value="NZ_JBHSFI010000001.1"/>
</dbReference>
<dbReference type="EMBL" id="JBHSFI010000001">
    <property type="protein sequence ID" value="MFC4626894.1"/>
    <property type="molecule type" value="Genomic_DNA"/>
</dbReference>